<dbReference type="CDD" id="cd04301">
    <property type="entry name" value="NAT_SF"/>
    <property type="match status" value="1"/>
</dbReference>
<dbReference type="Gene3D" id="3.40.630.30">
    <property type="match status" value="1"/>
</dbReference>
<organism evidence="4 5">
    <name type="scientific">Nocardiopsis rhodophaea</name>
    <dbReference type="NCBI Taxonomy" id="280238"/>
    <lineage>
        <taxon>Bacteria</taxon>
        <taxon>Bacillati</taxon>
        <taxon>Actinomycetota</taxon>
        <taxon>Actinomycetes</taxon>
        <taxon>Streptosporangiales</taxon>
        <taxon>Nocardiopsidaceae</taxon>
        <taxon>Nocardiopsis</taxon>
    </lineage>
</organism>
<keyword evidence="1" id="KW-0808">Transferase</keyword>
<dbReference type="InterPro" id="IPR050832">
    <property type="entry name" value="Bact_Acetyltransf"/>
</dbReference>
<dbReference type="InterPro" id="IPR016181">
    <property type="entry name" value="Acyl_CoA_acyltransferase"/>
</dbReference>
<proteinExistence type="predicted"/>
<dbReference type="Proteomes" id="UP001501585">
    <property type="component" value="Unassembled WGS sequence"/>
</dbReference>
<evidence type="ECO:0000313" key="5">
    <source>
        <dbReference type="Proteomes" id="UP001501585"/>
    </source>
</evidence>
<comment type="caution">
    <text evidence="4">The sequence shown here is derived from an EMBL/GenBank/DDBJ whole genome shotgun (WGS) entry which is preliminary data.</text>
</comment>
<evidence type="ECO:0000256" key="2">
    <source>
        <dbReference type="ARBA" id="ARBA00023315"/>
    </source>
</evidence>
<protein>
    <submittedName>
        <fullName evidence="4">GNAT family N-acetyltransferase</fullName>
    </submittedName>
</protein>
<dbReference type="PANTHER" id="PTHR43877">
    <property type="entry name" value="AMINOALKYLPHOSPHONATE N-ACETYLTRANSFERASE-RELATED-RELATED"/>
    <property type="match status" value="1"/>
</dbReference>
<dbReference type="RefSeq" id="WP_344101055.1">
    <property type="nucleotide sequence ID" value="NZ_BAAAPC010000011.1"/>
</dbReference>
<dbReference type="PROSITE" id="PS51186">
    <property type="entry name" value="GNAT"/>
    <property type="match status" value="1"/>
</dbReference>
<keyword evidence="5" id="KW-1185">Reference proteome</keyword>
<accession>A0ABN2T5U6</accession>
<dbReference type="SUPFAM" id="SSF55729">
    <property type="entry name" value="Acyl-CoA N-acyltransferases (Nat)"/>
    <property type="match status" value="1"/>
</dbReference>
<dbReference type="Pfam" id="PF00583">
    <property type="entry name" value="Acetyltransf_1"/>
    <property type="match status" value="1"/>
</dbReference>
<name>A0ABN2T5U6_9ACTN</name>
<sequence>MPITIDEVPWDDPVGERLRHDQVRETKQLYDGEDHEEGPKPSVADIDVFLLATDTDTGEVVGCGGLRRLDPATFEIKRMYVVPEWRGRQIGKVLVRALEDAAKERGATRIRLETGDRMPDAMRLYERCGYYRIDRYGYYANCDLSVCYERVLDEDAFSSTSS</sequence>
<evidence type="ECO:0000256" key="1">
    <source>
        <dbReference type="ARBA" id="ARBA00022679"/>
    </source>
</evidence>
<evidence type="ECO:0000313" key="4">
    <source>
        <dbReference type="EMBL" id="GAA1999209.1"/>
    </source>
</evidence>
<dbReference type="PANTHER" id="PTHR43877:SF2">
    <property type="entry name" value="AMINOALKYLPHOSPHONATE N-ACETYLTRANSFERASE-RELATED"/>
    <property type="match status" value="1"/>
</dbReference>
<reference evidence="4 5" key="1">
    <citation type="journal article" date="2019" name="Int. J. Syst. Evol. Microbiol.">
        <title>The Global Catalogue of Microorganisms (GCM) 10K type strain sequencing project: providing services to taxonomists for standard genome sequencing and annotation.</title>
        <authorList>
            <consortium name="The Broad Institute Genomics Platform"/>
            <consortium name="The Broad Institute Genome Sequencing Center for Infectious Disease"/>
            <person name="Wu L."/>
            <person name="Ma J."/>
        </authorList>
    </citation>
    <scope>NUCLEOTIDE SEQUENCE [LARGE SCALE GENOMIC DNA]</scope>
    <source>
        <strain evidence="4 5">JCM 15313</strain>
    </source>
</reference>
<evidence type="ECO:0000259" key="3">
    <source>
        <dbReference type="PROSITE" id="PS51186"/>
    </source>
</evidence>
<dbReference type="EMBL" id="BAAAPC010000011">
    <property type="protein sequence ID" value="GAA1999209.1"/>
    <property type="molecule type" value="Genomic_DNA"/>
</dbReference>
<dbReference type="InterPro" id="IPR000182">
    <property type="entry name" value="GNAT_dom"/>
</dbReference>
<feature type="domain" description="N-acetyltransferase" evidence="3">
    <location>
        <begin position="3"/>
        <end position="153"/>
    </location>
</feature>
<gene>
    <name evidence="4" type="ORF">GCM10009799_27940</name>
</gene>
<keyword evidence="2" id="KW-0012">Acyltransferase</keyword>